<evidence type="ECO:0000313" key="9">
    <source>
        <dbReference type="EMBL" id="SMY11408.1"/>
    </source>
</evidence>
<evidence type="ECO:0000256" key="1">
    <source>
        <dbReference type="ARBA" id="ARBA00004651"/>
    </source>
</evidence>
<keyword evidence="3" id="KW-1003">Cell membrane</keyword>
<keyword evidence="4 7" id="KW-0812">Transmembrane</keyword>
<proteinExistence type="inferred from homology"/>
<dbReference type="InterPro" id="IPR050366">
    <property type="entry name" value="BP-dependent_transpt_permease"/>
</dbReference>
<dbReference type="RefSeq" id="WP_101588277.1">
    <property type="nucleotide sequence ID" value="NZ_FXZM01000004.1"/>
</dbReference>
<feature type="transmembrane region" description="Helical" evidence="7">
    <location>
        <begin position="154"/>
        <end position="175"/>
    </location>
</feature>
<evidence type="ECO:0000256" key="7">
    <source>
        <dbReference type="RuleBase" id="RU363032"/>
    </source>
</evidence>
<keyword evidence="5 7" id="KW-1133">Transmembrane helix</keyword>
<dbReference type="GO" id="GO:0055085">
    <property type="term" value="P:transmembrane transport"/>
    <property type="evidence" value="ECO:0007669"/>
    <property type="project" value="InterPro"/>
</dbReference>
<evidence type="ECO:0000256" key="5">
    <source>
        <dbReference type="ARBA" id="ARBA00022989"/>
    </source>
</evidence>
<dbReference type="PROSITE" id="PS50928">
    <property type="entry name" value="ABC_TM1"/>
    <property type="match status" value="1"/>
</dbReference>
<dbReference type="Pfam" id="PF00528">
    <property type="entry name" value="BPD_transp_1"/>
    <property type="match status" value="1"/>
</dbReference>
<name>A0A2H1L3E7_9MICO</name>
<dbReference type="AlphaFoldDB" id="A0A2H1L3E7"/>
<reference evidence="10" key="1">
    <citation type="submission" date="2017-03" db="EMBL/GenBank/DDBJ databases">
        <authorList>
            <person name="Monnet C."/>
        </authorList>
    </citation>
    <scope>NUCLEOTIDE SEQUENCE [LARGE SCALE GENOMIC DNA]</scope>
    <source>
        <strain evidence="10">SJ5-8</strain>
    </source>
</reference>
<gene>
    <name evidence="9" type="ORF">BJEO58_00993</name>
</gene>
<organism evidence="9 10">
    <name type="scientific">Brevibacterium jeotgali</name>
    <dbReference type="NCBI Taxonomy" id="1262550"/>
    <lineage>
        <taxon>Bacteria</taxon>
        <taxon>Bacillati</taxon>
        <taxon>Actinomycetota</taxon>
        <taxon>Actinomycetes</taxon>
        <taxon>Micrococcales</taxon>
        <taxon>Brevibacteriaceae</taxon>
        <taxon>Brevibacterium</taxon>
    </lineage>
</organism>
<accession>A0A2H1L3E7</accession>
<comment type="similarity">
    <text evidence="7">Belongs to the binding-protein-dependent transport system permease family.</text>
</comment>
<dbReference type="Gene3D" id="1.10.3720.10">
    <property type="entry name" value="MetI-like"/>
    <property type="match status" value="1"/>
</dbReference>
<dbReference type="PANTHER" id="PTHR43386">
    <property type="entry name" value="OLIGOPEPTIDE TRANSPORT SYSTEM PERMEASE PROTEIN APPC"/>
    <property type="match status" value="1"/>
</dbReference>
<protein>
    <submittedName>
        <fullName evidence="9">Peptide/nickel transport system permease protein</fullName>
    </submittedName>
</protein>
<dbReference type="CDD" id="cd06261">
    <property type="entry name" value="TM_PBP2"/>
    <property type="match status" value="1"/>
</dbReference>
<dbReference type="SUPFAM" id="SSF161098">
    <property type="entry name" value="MetI-like"/>
    <property type="match status" value="1"/>
</dbReference>
<evidence type="ECO:0000256" key="4">
    <source>
        <dbReference type="ARBA" id="ARBA00022692"/>
    </source>
</evidence>
<feature type="transmembrane region" description="Helical" evidence="7">
    <location>
        <begin position="97"/>
        <end position="121"/>
    </location>
</feature>
<evidence type="ECO:0000256" key="3">
    <source>
        <dbReference type="ARBA" id="ARBA00022475"/>
    </source>
</evidence>
<evidence type="ECO:0000313" key="10">
    <source>
        <dbReference type="Proteomes" id="UP000234462"/>
    </source>
</evidence>
<keyword evidence="2 7" id="KW-0813">Transport</keyword>
<feature type="domain" description="ABC transmembrane type-1" evidence="8">
    <location>
        <begin position="93"/>
        <end position="283"/>
    </location>
</feature>
<comment type="subcellular location">
    <subcellularLocation>
        <location evidence="1 7">Cell membrane</location>
        <topology evidence="1 7">Multi-pass membrane protein</topology>
    </subcellularLocation>
</comment>
<evidence type="ECO:0000256" key="6">
    <source>
        <dbReference type="ARBA" id="ARBA00023136"/>
    </source>
</evidence>
<feature type="transmembrane region" description="Helical" evidence="7">
    <location>
        <begin position="31"/>
        <end position="53"/>
    </location>
</feature>
<dbReference type="InterPro" id="IPR035906">
    <property type="entry name" value="MetI-like_sf"/>
</dbReference>
<dbReference type="PANTHER" id="PTHR43386:SF1">
    <property type="entry name" value="D,D-DIPEPTIDE TRANSPORT SYSTEM PERMEASE PROTEIN DDPC-RELATED"/>
    <property type="match status" value="1"/>
</dbReference>
<feature type="transmembrane region" description="Helical" evidence="7">
    <location>
        <begin position="263"/>
        <end position="283"/>
    </location>
</feature>
<sequence length="296" mass="31119">MSATAMKTPPPSSAAGAALSTTRPKARKLPIVRWVSIAILLIALVLLIAGRWLTPYDPTVQDLTSVFAGPSWQHWLGTDDLGRDILSRMIAGGQATIAASLFAVFVALVLGLPVGIAAGYFGGWVDTVLMRIVDTLLAFPAIVLAIGVTASMGIGLVNAMLAVGIVLAPAIARLARAQTLSVKELTYVEAARSFGAKGFRGLILPHIVPNMIQPVIVQTSVIFGHAMLAEASLSFLQLGVQAPGSSWGAVLSRAYSFMSQAPLAILIPGIAIALMVFAANIMADEAQEWLDPKRRT</sequence>
<evidence type="ECO:0000256" key="2">
    <source>
        <dbReference type="ARBA" id="ARBA00022448"/>
    </source>
</evidence>
<keyword evidence="6 7" id="KW-0472">Membrane</keyword>
<dbReference type="GO" id="GO:0005886">
    <property type="term" value="C:plasma membrane"/>
    <property type="evidence" value="ECO:0007669"/>
    <property type="project" value="UniProtKB-SubCell"/>
</dbReference>
<dbReference type="InterPro" id="IPR000515">
    <property type="entry name" value="MetI-like"/>
</dbReference>
<keyword evidence="10" id="KW-1185">Reference proteome</keyword>
<feature type="transmembrane region" description="Helical" evidence="7">
    <location>
        <begin position="128"/>
        <end position="148"/>
    </location>
</feature>
<evidence type="ECO:0000259" key="8">
    <source>
        <dbReference type="PROSITE" id="PS50928"/>
    </source>
</evidence>
<dbReference type="OrthoDB" id="6637947at2"/>
<dbReference type="EMBL" id="FXZM01000004">
    <property type="protein sequence ID" value="SMY11408.1"/>
    <property type="molecule type" value="Genomic_DNA"/>
</dbReference>
<dbReference type="Proteomes" id="UP000234462">
    <property type="component" value="Unassembled WGS sequence"/>
</dbReference>